<protein>
    <recommendedName>
        <fullName evidence="5">Acyltransferase 3 domain-containing protein</fullName>
    </recommendedName>
</protein>
<dbReference type="EnsemblMetazoa" id="XM_038016591.1">
    <property type="protein sequence ID" value="XP_037872519.1"/>
    <property type="gene ID" value="LOC105842044"/>
</dbReference>
<feature type="transmembrane region" description="Helical" evidence="1">
    <location>
        <begin position="303"/>
        <end position="322"/>
    </location>
</feature>
<feature type="chain" id="PRO_5035706849" description="Acyltransferase 3 domain-containing protein" evidence="2">
    <location>
        <begin position="18"/>
        <end position="654"/>
    </location>
</feature>
<organism evidence="3 4">
    <name type="scientific">Bombyx mori</name>
    <name type="common">Silk moth</name>
    <dbReference type="NCBI Taxonomy" id="7091"/>
    <lineage>
        <taxon>Eukaryota</taxon>
        <taxon>Metazoa</taxon>
        <taxon>Ecdysozoa</taxon>
        <taxon>Arthropoda</taxon>
        <taxon>Hexapoda</taxon>
        <taxon>Insecta</taxon>
        <taxon>Pterygota</taxon>
        <taxon>Neoptera</taxon>
        <taxon>Endopterygota</taxon>
        <taxon>Lepidoptera</taxon>
        <taxon>Glossata</taxon>
        <taxon>Ditrysia</taxon>
        <taxon>Bombycoidea</taxon>
        <taxon>Bombycidae</taxon>
        <taxon>Bombycinae</taxon>
        <taxon>Bombyx</taxon>
    </lineage>
</organism>
<evidence type="ECO:0000313" key="4">
    <source>
        <dbReference type="Proteomes" id="UP000005204"/>
    </source>
</evidence>
<proteinExistence type="predicted"/>
<keyword evidence="1" id="KW-0812">Transmembrane</keyword>
<feature type="transmembrane region" description="Helical" evidence="1">
    <location>
        <begin position="628"/>
        <end position="649"/>
    </location>
</feature>
<reference evidence="4" key="1">
    <citation type="journal article" date="2008" name="Insect Biochem. Mol. Biol.">
        <title>The genome of a lepidopteran model insect, the silkworm Bombyx mori.</title>
        <authorList>
            <consortium name="International Silkworm Genome Consortium"/>
        </authorList>
    </citation>
    <scope>NUCLEOTIDE SEQUENCE [LARGE SCALE GENOMIC DNA]</scope>
    <source>
        <strain evidence="4">p50T</strain>
    </source>
</reference>
<evidence type="ECO:0000256" key="1">
    <source>
        <dbReference type="SAM" id="Phobius"/>
    </source>
</evidence>
<evidence type="ECO:0000313" key="3">
    <source>
        <dbReference type="EnsemblMetazoa" id="XP_037872520.1"/>
    </source>
</evidence>
<keyword evidence="4" id="KW-1185">Reference proteome</keyword>
<keyword evidence="2" id="KW-0732">Signal</keyword>
<feature type="transmembrane region" description="Helical" evidence="1">
    <location>
        <begin position="365"/>
        <end position="384"/>
    </location>
</feature>
<feature type="transmembrane region" description="Helical" evidence="1">
    <location>
        <begin position="589"/>
        <end position="608"/>
    </location>
</feature>
<dbReference type="InterPro" id="IPR052728">
    <property type="entry name" value="O2_lipid_transport_reg"/>
</dbReference>
<keyword evidence="1" id="KW-1133">Transmembrane helix</keyword>
<evidence type="ECO:0008006" key="5">
    <source>
        <dbReference type="Google" id="ProtNLM"/>
    </source>
</evidence>
<reference evidence="3" key="2">
    <citation type="submission" date="2022-06" db="UniProtKB">
        <authorList>
            <consortium name="EnsemblMetazoa"/>
        </authorList>
    </citation>
    <scope>IDENTIFICATION</scope>
    <source>
        <strain evidence="3">p50T (Dazao)</strain>
    </source>
</reference>
<dbReference type="Proteomes" id="UP000005204">
    <property type="component" value="Unassembled WGS sequence"/>
</dbReference>
<dbReference type="AlphaFoldDB" id="A0A8R2R3F1"/>
<name>A0A8R2R3F1_BOMMO</name>
<feature type="transmembrane region" description="Helical" evidence="1">
    <location>
        <begin position="156"/>
        <end position="176"/>
    </location>
</feature>
<sequence length="654" mass="74007">MATWRLVTLAVVCGVAAAGGHVDRLATDEQYAQFPTLFQLDDYHKCLGRPEGLYCVGTFNIRPLRRPDPLFDMLKDFSKDTRNFNRTRLHRGYCVNTRCGALPETNTTLRFERCVAQWGRKRGMQLSLQQLQYCRTHVQEKAARSGPLPLETSHRVFLAVIAAIVFMNFIGTVYDMSTKDDDKKSKLLSSWSIRSNWQYIVGPYPDGDPRLAVLLPVQAFRTIMLLLVIMLHVCMIHVALYIQNPEFIERTYHKTEVTILRNGSSSVQMFFLLSSFLMAQGILHSKEEPSLRLFFKLLLKRIVRISPVYLLVIGFASTWWPLMRGGPLWPVVVEAESAVCRRKFWAHAFFYNNFFDDSKYCQTQTWFLAVDMQLHALGLAVVMCTRGAGWGARRGVLWLLGTMFLASCLLNTWMAYVSEWQPLMFVSVPENVRTMFSGEPTFSEYYTKPWGSLPASLLGLLVAHLHHHLYQRGFKPEEHKGLIVACQSMVPVIPAWVLCGNLVRSVRSRGFIALYMGLEAPVLCVMAALLLFGAYNGSTKTDIGNHNHALAQGKKTTPDSKDKTAQRIATKGYLQHVFCWRGWFALGRLSLSALMLHWCVYTLFAASVNTPVTSSVLHIARDTLATAWLTYGAALPLTLLVEAPALRLYSALVH</sequence>
<feature type="transmembrane region" description="Helical" evidence="1">
    <location>
        <begin position="510"/>
        <end position="532"/>
    </location>
</feature>
<dbReference type="PANTHER" id="PTHR11161">
    <property type="entry name" value="O-ACYLTRANSFERASE"/>
    <property type="match status" value="1"/>
</dbReference>
<feature type="transmembrane region" description="Helical" evidence="1">
    <location>
        <begin position="482"/>
        <end position="504"/>
    </location>
</feature>
<feature type="signal peptide" evidence="2">
    <location>
        <begin position="1"/>
        <end position="17"/>
    </location>
</feature>
<dbReference type="PANTHER" id="PTHR11161:SF22">
    <property type="entry name" value="ACYLTRANSFERASE 3 DOMAIN-CONTAINING PROTEIN-RELATED"/>
    <property type="match status" value="1"/>
</dbReference>
<feature type="transmembrane region" description="Helical" evidence="1">
    <location>
        <begin position="396"/>
        <end position="416"/>
    </location>
</feature>
<accession>A0A8R2R3F1</accession>
<dbReference type="EnsemblMetazoa" id="XM_038016592.1">
    <property type="protein sequence ID" value="XP_037872520.1"/>
    <property type="gene ID" value="LOC105842044"/>
</dbReference>
<keyword evidence="1" id="KW-0472">Membrane</keyword>
<feature type="transmembrane region" description="Helical" evidence="1">
    <location>
        <begin position="223"/>
        <end position="243"/>
    </location>
</feature>
<evidence type="ECO:0000256" key="2">
    <source>
        <dbReference type="SAM" id="SignalP"/>
    </source>
</evidence>